<evidence type="ECO:0000256" key="1">
    <source>
        <dbReference type="ARBA" id="ARBA00004123"/>
    </source>
</evidence>
<dbReference type="SMART" id="SM00239">
    <property type="entry name" value="C2"/>
    <property type="match status" value="1"/>
</dbReference>
<evidence type="ECO:0000256" key="4">
    <source>
        <dbReference type="ARBA" id="ARBA00022475"/>
    </source>
</evidence>
<evidence type="ECO:0000256" key="2">
    <source>
        <dbReference type="ARBA" id="ARBA00004236"/>
    </source>
</evidence>
<dbReference type="PANTHER" id="PTHR45933">
    <property type="entry name" value="PROTEIN C2-DOMAIN ABA-RELATED 4"/>
    <property type="match status" value="1"/>
</dbReference>
<organism evidence="13 14">
    <name type="scientific">Forsythia ovata</name>
    <dbReference type="NCBI Taxonomy" id="205694"/>
    <lineage>
        <taxon>Eukaryota</taxon>
        <taxon>Viridiplantae</taxon>
        <taxon>Streptophyta</taxon>
        <taxon>Embryophyta</taxon>
        <taxon>Tracheophyta</taxon>
        <taxon>Spermatophyta</taxon>
        <taxon>Magnoliopsida</taxon>
        <taxon>eudicotyledons</taxon>
        <taxon>Gunneridae</taxon>
        <taxon>Pentapetalae</taxon>
        <taxon>asterids</taxon>
        <taxon>lamiids</taxon>
        <taxon>Lamiales</taxon>
        <taxon>Oleaceae</taxon>
        <taxon>Forsythieae</taxon>
        <taxon>Forsythia</taxon>
    </lineage>
</organism>
<sequence length="162" mass="18759">MENTLGLLRITILRGINLAKRDVRSSDPYVIVRMGKQKLKTRVVRKNLNPEWNEELTLTIVDPNLPIKLQVYDRDTFSPDDKMGDAEFEIKTFVEAAKRQLQNIPSGSIIGKMKPTRENCIAEESCIIWEDGKVIQRMFLRLRNVECGEIELQLQWIDIQSS</sequence>
<gene>
    <name evidence="13" type="ORF">Fot_05326</name>
</gene>
<dbReference type="GO" id="GO:0008289">
    <property type="term" value="F:lipid binding"/>
    <property type="evidence" value="ECO:0007669"/>
    <property type="project" value="UniProtKB-KW"/>
</dbReference>
<dbReference type="CDD" id="cd04038">
    <property type="entry name" value="C2_ArfGAP"/>
    <property type="match status" value="1"/>
</dbReference>
<dbReference type="Proteomes" id="UP001604277">
    <property type="component" value="Unassembled WGS sequence"/>
</dbReference>
<evidence type="ECO:0000313" key="14">
    <source>
        <dbReference type="Proteomes" id="UP001604277"/>
    </source>
</evidence>
<dbReference type="PROSITE" id="PS50004">
    <property type="entry name" value="C2"/>
    <property type="match status" value="1"/>
</dbReference>
<keyword evidence="8" id="KW-0446">Lipid-binding</keyword>
<keyword evidence="6" id="KW-0479">Metal-binding</keyword>
<evidence type="ECO:0000256" key="6">
    <source>
        <dbReference type="ARBA" id="ARBA00022723"/>
    </source>
</evidence>
<evidence type="ECO:0000256" key="5">
    <source>
        <dbReference type="ARBA" id="ARBA00022682"/>
    </source>
</evidence>
<keyword evidence="10" id="KW-0539">Nucleus</keyword>
<evidence type="ECO:0000256" key="8">
    <source>
        <dbReference type="ARBA" id="ARBA00023121"/>
    </source>
</evidence>
<keyword evidence="9" id="KW-0472">Membrane</keyword>
<dbReference type="GO" id="GO:0005634">
    <property type="term" value="C:nucleus"/>
    <property type="evidence" value="ECO:0007669"/>
    <property type="project" value="UniProtKB-SubCell"/>
</dbReference>
<comment type="similarity">
    <text evidence="11">Belongs to the plant CAR protein family.</text>
</comment>
<evidence type="ECO:0000256" key="7">
    <source>
        <dbReference type="ARBA" id="ARBA00022837"/>
    </source>
</evidence>
<keyword evidence="14" id="KW-1185">Reference proteome</keyword>
<dbReference type="GO" id="GO:0005886">
    <property type="term" value="C:plasma membrane"/>
    <property type="evidence" value="ECO:0007669"/>
    <property type="project" value="UniProtKB-SubCell"/>
</dbReference>
<comment type="subcellular location">
    <subcellularLocation>
        <location evidence="2">Cell membrane</location>
    </subcellularLocation>
    <subcellularLocation>
        <location evidence="1">Nucleus</location>
    </subcellularLocation>
</comment>
<dbReference type="PANTHER" id="PTHR45933:SF11">
    <property type="entry name" value="PROTEIN C2-DOMAIN ABA-RELATED 1"/>
    <property type="match status" value="1"/>
</dbReference>
<keyword evidence="5" id="KW-0938">Abscisic acid signaling pathway</keyword>
<protein>
    <submittedName>
        <fullName evidence="13">Calcium-dependent lipid-binding (CaLB domain) family protein</fullName>
    </submittedName>
</protein>
<dbReference type="InterPro" id="IPR000008">
    <property type="entry name" value="C2_dom"/>
</dbReference>
<dbReference type="EMBL" id="JBFOLJ010000002">
    <property type="protein sequence ID" value="KAL2551707.1"/>
    <property type="molecule type" value="Genomic_DNA"/>
</dbReference>
<dbReference type="SUPFAM" id="SSF49562">
    <property type="entry name" value="C2 domain (Calcium/lipid-binding domain, CaLB)"/>
    <property type="match status" value="1"/>
</dbReference>
<reference evidence="14" key="1">
    <citation type="submission" date="2024-07" db="EMBL/GenBank/DDBJ databases">
        <title>Two chromosome-level genome assemblies of Korean endemic species Abeliophyllum distichum and Forsythia ovata (Oleaceae).</title>
        <authorList>
            <person name="Jang H."/>
        </authorList>
    </citation>
    <scope>NUCLEOTIDE SEQUENCE [LARGE SCALE GENOMIC DNA]</scope>
</reference>
<dbReference type="Gene3D" id="2.60.40.150">
    <property type="entry name" value="C2 domain"/>
    <property type="match status" value="1"/>
</dbReference>
<feature type="domain" description="C2" evidence="12">
    <location>
        <begin position="1"/>
        <end position="104"/>
    </location>
</feature>
<dbReference type="GO" id="GO:0009738">
    <property type="term" value="P:abscisic acid-activated signaling pathway"/>
    <property type="evidence" value="ECO:0007669"/>
    <property type="project" value="UniProtKB-KW"/>
</dbReference>
<accession>A0ABD1WPU1</accession>
<keyword evidence="4" id="KW-1003">Cell membrane</keyword>
<keyword evidence="3" id="KW-0343">GTPase activation</keyword>
<dbReference type="InterPro" id="IPR035892">
    <property type="entry name" value="C2_domain_sf"/>
</dbReference>
<evidence type="ECO:0000313" key="13">
    <source>
        <dbReference type="EMBL" id="KAL2551707.1"/>
    </source>
</evidence>
<evidence type="ECO:0000259" key="12">
    <source>
        <dbReference type="PROSITE" id="PS50004"/>
    </source>
</evidence>
<dbReference type="InterPro" id="IPR044562">
    <property type="entry name" value="CAR1-11"/>
</dbReference>
<dbReference type="Pfam" id="PF00168">
    <property type="entry name" value="C2"/>
    <property type="match status" value="1"/>
</dbReference>
<evidence type="ECO:0000256" key="9">
    <source>
        <dbReference type="ARBA" id="ARBA00023136"/>
    </source>
</evidence>
<dbReference type="AlphaFoldDB" id="A0ABD1WPU1"/>
<evidence type="ECO:0000256" key="3">
    <source>
        <dbReference type="ARBA" id="ARBA00022468"/>
    </source>
</evidence>
<dbReference type="GO" id="GO:0046872">
    <property type="term" value="F:metal ion binding"/>
    <property type="evidence" value="ECO:0007669"/>
    <property type="project" value="UniProtKB-KW"/>
</dbReference>
<keyword evidence="7" id="KW-0106">Calcium</keyword>
<name>A0ABD1WPU1_9LAMI</name>
<evidence type="ECO:0000256" key="11">
    <source>
        <dbReference type="ARBA" id="ARBA00024037"/>
    </source>
</evidence>
<comment type="caution">
    <text evidence="13">The sequence shown here is derived from an EMBL/GenBank/DDBJ whole genome shotgun (WGS) entry which is preliminary data.</text>
</comment>
<proteinExistence type="inferred from homology"/>
<evidence type="ECO:0000256" key="10">
    <source>
        <dbReference type="ARBA" id="ARBA00023242"/>
    </source>
</evidence>
<dbReference type="GO" id="GO:0005096">
    <property type="term" value="F:GTPase activator activity"/>
    <property type="evidence" value="ECO:0007669"/>
    <property type="project" value="UniProtKB-KW"/>
</dbReference>